<evidence type="ECO:0000256" key="6">
    <source>
        <dbReference type="RuleBase" id="RU003690"/>
    </source>
</evidence>
<name>A0A914WMH4_9BILA</name>
<dbReference type="SUPFAM" id="SSF51445">
    <property type="entry name" value="(Trans)glycosidases"/>
    <property type="match status" value="1"/>
</dbReference>
<protein>
    <recommendedName>
        <fullName evidence="2">beta-glucosidase</fullName>
        <ecNumber evidence="2">3.2.1.21</ecNumber>
    </recommendedName>
</protein>
<dbReference type="Proteomes" id="UP000887566">
    <property type="component" value="Unplaced"/>
</dbReference>
<dbReference type="EC" id="3.2.1.21" evidence="2"/>
<evidence type="ECO:0000313" key="7">
    <source>
        <dbReference type="Proteomes" id="UP000887566"/>
    </source>
</evidence>
<evidence type="ECO:0000256" key="4">
    <source>
        <dbReference type="ARBA" id="ARBA00023295"/>
    </source>
</evidence>
<evidence type="ECO:0000313" key="8">
    <source>
        <dbReference type="WBParaSite" id="PSAMB.scaffold4598size14111.g24785.t1"/>
    </source>
</evidence>
<dbReference type="PROSITE" id="PS00572">
    <property type="entry name" value="GLYCOSYL_HYDROL_F1_1"/>
    <property type="match status" value="1"/>
</dbReference>
<dbReference type="AlphaFoldDB" id="A0A914WMH4"/>
<dbReference type="GO" id="GO:0005975">
    <property type="term" value="P:carbohydrate metabolic process"/>
    <property type="evidence" value="ECO:0007669"/>
    <property type="project" value="InterPro"/>
</dbReference>
<keyword evidence="3" id="KW-0378">Hydrolase</keyword>
<dbReference type="InterPro" id="IPR018120">
    <property type="entry name" value="Glyco_hydro_1_AS"/>
</dbReference>
<sequence length="423" mass="48300">MSEYTFPKGFAWSCATAAAQIEGAWNTDGKGPSIWDTYSHIPGKIKDGSTNEIASDSYHLYEQDVALLKELGVQQYRFSIAWSRVLPHGTTDVVNQKGVEYYHKLLDALIANNIHPVVTIYHWDLPQALQDLGGWFNRQIVDWYADYARFCFKNFGDKVKIWITFNEPWVQSWWGHSGDEKMVAVHAPGGFPLHSQWAPYLCAHHMLLSHAAAYHIYKSEFKGEQKGQCGLTLVCAWKEPATSNPEDQAAARRAFQMELGWFAHAVYSKEGDYPLVMRERMAELSKQEGRATSRLPKFTQKEIESLKGSSDFFGLNYYVSQMVRERKPNEYTPDVCQRLRDGGHVETVLSEWEQFGGKHSWCRNTPWGLRNVLNFIKNEYNNPTVLITENGACNEPGDGLKDFGRIKYVGDHLKAVSQGMTMY</sequence>
<dbReference type="Pfam" id="PF00232">
    <property type="entry name" value="Glyco_hydro_1"/>
    <property type="match status" value="1"/>
</dbReference>
<reference evidence="8" key="1">
    <citation type="submission" date="2022-11" db="UniProtKB">
        <authorList>
            <consortium name="WormBaseParasite"/>
        </authorList>
    </citation>
    <scope>IDENTIFICATION</scope>
</reference>
<keyword evidence="7" id="KW-1185">Reference proteome</keyword>
<dbReference type="InterPro" id="IPR017853">
    <property type="entry name" value="GH"/>
</dbReference>
<dbReference type="InterPro" id="IPR001360">
    <property type="entry name" value="Glyco_hydro_1"/>
</dbReference>
<accession>A0A914WMH4</accession>
<evidence type="ECO:0000256" key="3">
    <source>
        <dbReference type="ARBA" id="ARBA00022801"/>
    </source>
</evidence>
<evidence type="ECO:0000256" key="1">
    <source>
        <dbReference type="ARBA" id="ARBA00010838"/>
    </source>
</evidence>
<dbReference type="WBParaSite" id="PSAMB.scaffold4598size14111.g24785.t1">
    <property type="protein sequence ID" value="PSAMB.scaffold4598size14111.g24785.t1"/>
    <property type="gene ID" value="PSAMB.scaffold4598size14111.g24785"/>
</dbReference>
<organism evidence="7 8">
    <name type="scientific">Plectus sambesii</name>
    <dbReference type="NCBI Taxonomy" id="2011161"/>
    <lineage>
        <taxon>Eukaryota</taxon>
        <taxon>Metazoa</taxon>
        <taxon>Ecdysozoa</taxon>
        <taxon>Nematoda</taxon>
        <taxon>Chromadorea</taxon>
        <taxon>Plectida</taxon>
        <taxon>Plectina</taxon>
        <taxon>Plectoidea</taxon>
        <taxon>Plectidae</taxon>
        <taxon>Plectus</taxon>
    </lineage>
</organism>
<dbReference type="PRINTS" id="PR00131">
    <property type="entry name" value="GLHYDRLASE1"/>
</dbReference>
<dbReference type="Gene3D" id="3.20.20.80">
    <property type="entry name" value="Glycosidases"/>
    <property type="match status" value="1"/>
</dbReference>
<evidence type="ECO:0000256" key="2">
    <source>
        <dbReference type="ARBA" id="ARBA00012744"/>
    </source>
</evidence>
<comment type="similarity">
    <text evidence="1 6">Belongs to the glycosyl hydrolase 1 family.</text>
</comment>
<dbReference type="PANTHER" id="PTHR10353">
    <property type="entry name" value="GLYCOSYL HYDROLASE"/>
    <property type="match status" value="1"/>
</dbReference>
<evidence type="ECO:0000256" key="5">
    <source>
        <dbReference type="PROSITE-ProRule" id="PRU10055"/>
    </source>
</evidence>
<dbReference type="PANTHER" id="PTHR10353:SF36">
    <property type="entry name" value="LP05116P"/>
    <property type="match status" value="1"/>
</dbReference>
<dbReference type="GO" id="GO:0008422">
    <property type="term" value="F:beta-glucosidase activity"/>
    <property type="evidence" value="ECO:0007669"/>
    <property type="project" value="TreeGrafter"/>
</dbReference>
<proteinExistence type="inferred from homology"/>
<keyword evidence="4" id="KW-0326">Glycosidase</keyword>
<feature type="active site" description="Nucleophile" evidence="5">
    <location>
        <position position="389"/>
    </location>
</feature>